<feature type="transmembrane region" description="Helical" evidence="1">
    <location>
        <begin position="7"/>
        <end position="25"/>
    </location>
</feature>
<accession>A0A328TWB5</accession>
<dbReference type="Proteomes" id="UP000249260">
    <property type="component" value="Unassembled WGS sequence"/>
</dbReference>
<name>A0A328TWB5_9BACL</name>
<proteinExistence type="predicted"/>
<protein>
    <submittedName>
        <fullName evidence="2">DUF378 domain-containing protein</fullName>
    </submittedName>
</protein>
<dbReference type="OrthoDB" id="9812136at2"/>
<dbReference type="Pfam" id="PF04070">
    <property type="entry name" value="DUF378"/>
    <property type="match status" value="1"/>
</dbReference>
<keyword evidence="3" id="KW-1185">Reference proteome</keyword>
<feature type="transmembrane region" description="Helical" evidence="1">
    <location>
        <begin position="40"/>
        <end position="60"/>
    </location>
</feature>
<evidence type="ECO:0000313" key="3">
    <source>
        <dbReference type="Proteomes" id="UP000249260"/>
    </source>
</evidence>
<organism evidence="2 3">
    <name type="scientific">Paenibacillus montanisoli</name>
    <dbReference type="NCBI Taxonomy" id="2081970"/>
    <lineage>
        <taxon>Bacteria</taxon>
        <taxon>Bacillati</taxon>
        <taxon>Bacillota</taxon>
        <taxon>Bacilli</taxon>
        <taxon>Bacillales</taxon>
        <taxon>Paenibacillaceae</taxon>
        <taxon>Paenibacillus</taxon>
    </lineage>
</organism>
<dbReference type="RefSeq" id="WP_112885502.1">
    <property type="nucleotide sequence ID" value="NZ_QLUW01000007.1"/>
</dbReference>
<dbReference type="EMBL" id="QLUW01000007">
    <property type="protein sequence ID" value="RAP73361.1"/>
    <property type="molecule type" value="Genomic_DNA"/>
</dbReference>
<sequence length="67" mass="7119">MKALNIVSLLVLILGGLHLLVIGLFEYDVVSEVFDGSDSVGAKIVYIIVGLAALYGLSFFSKVSSED</sequence>
<keyword evidence="1" id="KW-0472">Membrane</keyword>
<keyword evidence="1" id="KW-0812">Transmembrane</keyword>
<dbReference type="InterPro" id="IPR007211">
    <property type="entry name" value="DUF378"/>
</dbReference>
<reference evidence="2 3" key="1">
    <citation type="submission" date="2018-06" db="EMBL/GenBank/DDBJ databases">
        <title>Paenibacillus montanisoli sp. nov., isolated from mountain area soil.</title>
        <authorList>
            <person name="Wu M."/>
        </authorList>
    </citation>
    <scope>NUCLEOTIDE SEQUENCE [LARGE SCALE GENOMIC DNA]</scope>
    <source>
        <strain evidence="2 3">RA17</strain>
    </source>
</reference>
<evidence type="ECO:0000256" key="1">
    <source>
        <dbReference type="SAM" id="Phobius"/>
    </source>
</evidence>
<keyword evidence="1" id="KW-1133">Transmembrane helix</keyword>
<dbReference type="PANTHER" id="PTHR37304:SF1">
    <property type="entry name" value="MEMBRANE PROTEIN"/>
    <property type="match status" value="1"/>
</dbReference>
<comment type="caution">
    <text evidence="2">The sequence shown here is derived from an EMBL/GenBank/DDBJ whole genome shotgun (WGS) entry which is preliminary data.</text>
</comment>
<dbReference type="PANTHER" id="PTHR37304">
    <property type="entry name" value="MEMBRANE PROTEIN-RELATED"/>
    <property type="match status" value="1"/>
</dbReference>
<gene>
    <name evidence="2" type="ORF">DL346_26995</name>
</gene>
<evidence type="ECO:0000313" key="2">
    <source>
        <dbReference type="EMBL" id="RAP73361.1"/>
    </source>
</evidence>
<dbReference type="AlphaFoldDB" id="A0A328TWB5"/>